<sequence length="64" mass="7523">MLEQELSVTCELFFSRGFKVEIAMDDFPRFDNETDAVLKYADWLERLGIALRREAKRSIKRGIP</sequence>
<comment type="caution">
    <text evidence="1">The sequence shown here is derived from an EMBL/GenBank/DDBJ whole genome shotgun (WGS) entry which is preliminary data.</text>
</comment>
<protein>
    <submittedName>
        <fullName evidence="1">Uncharacterized protein</fullName>
    </submittedName>
</protein>
<dbReference type="EMBL" id="VXKB01000001">
    <property type="protein sequence ID" value="KAA8718131.1"/>
    <property type="molecule type" value="Genomic_DNA"/>
</dbReference>
<reference evidence="1 2" key="1">
    <citation type="submission" date="2019-09" db="EMBL/GenBank/DDBJ databases">
        <title>Draft genome sequence of various Type strains from the CCUG.</title>
        <authorList>
            <person name="Pineiro-Iglesias B."/>
            <person name="Tunovic T."/>
            <person name="Unosson C."/>
            <person name="Inganas E."/>
            <person name="Ohlen M."/>
            <person name="Cardew S."/>
            <person name="Jensie-Markopoulos S."/>
            <person name="Salva-Serra F."/>
            <person name="Jaen-Luchoro D."/>
            <person name="Karlsson R."/>
            <person name="Svensson-Stadler L."/>
            <person name="Chun J."/>
            <person name="Moore E."/>
        </authorList>
    </citation>
    <scope>NUCLEOTIDE SEQUENCE [LARGE SCALE GENOMIC DNA]</scope>
    <source>
        <strain evidence="1 2">CCUG 53682T</strain>
    </source>
</reference>
<accession>A0A5M9RBV7</accession>
<proteinExistence type="predicted"/>
<organism evidence="1 2">
    <name type="scientific">Morganella psychrotolerans</name>
    <dbReference type="NCBI Taxonomy" id="368603"/>
    <lineage>
        <taxon>Bacteria</taxon>
        <taxon>Pseudomonadati</taxon>
        <taxon>Pseudomonadota</taxon>
        <taxon>Gammaproteobacteria</taxon>
        <taxon>Enterobacterales</taxon>
        <taxon>Morganellaceae</taxon>
        <taxon>Morganella</taxon>
    </lineage>
</organism>
<gene>
    <name evidence="1" type="ORF">F4V73_06195</name>
</gene>
<dbReference type="Proteomes" id="UP000322181">
    <property type="component" value="Unassembled WGS sequence"/>
</dbReference>
<evidence type="ECO:0000313" key="1">
    <source>
        <dbReference type="EMBL" id="KAA8718131.1"/>
    </source>
</evidence>
<dbReference type="AlphaFoldDB" id="A0A5M9RBV7"/>
<name>A0A5M9RBV7_9GAMM</name>
<evidence type="ECO:0000313" key="2">
    <source>
        <dbReference type="Proteomes" id="UP000322181"/>
    </source>
</evidence>